<proteinExistence type="predicted"/>
<feature type="signal peptide" evidence="1">
    <location>
        <begin position="1"/>
        <end position="21"/>
    </location>
</feature>
<reference evidence="2" key="1">
    <citation type="submission" date="2021-03" db="EMBL/GenBank/DDBJ databases">
        <title>Genome sequencing and assembly of Tianweitania sediminis.</title>
        <authorList>
            <person name="Chhetri G."/>
        </authorList>
    </citation>
    <scope>NUCLEOTIDE SEQUENCE</scope>
    <source>
        <strain evidence="2">Z8</strain>
    </source>
</reference>
<dbReference type="Gene3D" id="2.60.40.2420">
    <property type="match status" value="1"/>
</dbReference>
<keyword evidence="3" id="KW-1185">Reference proteome</keyword>
<dbReference type="EMBL" id="JAGIYY010000010">
    <property type="protein sequence ID" value="MBP0441051.1"/>
    <property type="molecule type" value="Genomic_DNA"/>
</dbReference>
<dbReference type="NCBIfam" id="NF041112">
    <property type="entry name" value="chap_CsgH_alph"/>
    <property type="match status" value="1"/>
</dbReference>
<feature type="chain" id="PRO_5035238632" evidence="1">
    <location>
        <begin position="22"/>
        <end position="121"/>
    </location>
</feature>
<accession>A0A8J7RPZ9</accession>
<name>A0A8J7RPZ9_9HYPH</name>
<dbReference type="InterPro" id="IPR047726">
    <property type="entry name" value="CsgH_dom"/>
</dbReference>
<dbReference type="Proteomes" id="UP000666240">
    <property type="component" value="Unassembled WGS sequence"/>
</dbReference>
<evidence type="ECO:0000313" key="3">
    <source>
        <dbReference type="Proteomes" id="UP000666240"/>
    </source>
</evidence>
<evidence type="ECO:0000256" key="1">
    <source>
        <dbReference type="SAM" id="SignalP"/>
    </source>
</evidence>
<protein>
    <submittedName>
        <fullName evidence="2">Uncharacterized protein</fullName>
    </submittedName>
</protein>
<dbReference type="RefSeq" id="WP_209337069.1">
    <property type="nucleotide sequence ID" value="NZ_JAGIYY010000010.1"/>
</dbReference>
<comment type="caution">
    <text evidence="2">The sequence shown here is derived from an EMBL/GenBank/DDBJ whole genome shotgun (WGS) entry which is preliminary data.</text>
</comment>
<dbReference type="InterPro" id="IPR053722">
    <property type="entry name" value="Curli_assembly_CsgC/AgfC"/>
</dbReference>
<dbReference type="AlphaFoldDB" id="A0A8J7RPZ9"/>
<evidence type="ECO:0000313" key="2">
    <source>
        <dbReference type="EMBL" id="MBP0441051.1"/>
    </source>
</evidence>
<sequence length="121" mass="12186">MRGLRFLPVVLAMVSASPAYAQSAAAVATVEASATEGGVRLVGRAVALADGRYEAKMAIRKSGRSGETSTTQGGAFELQAGKTADVASVGLSMVPGDTLVVDLVLTAGGEEVSRTMLSVGK</sequence>
<organism evidence="2 3">
    <name type="scientific">Tianweitania sediminis</name>
    <dbReference type="NCBI Taxonomy" id="1502156"/>
    <lineage>
        <taxon>Bacteria</taxon>
        <taxon>Pseudomonadati</taxon>
        <taxon>Pseudomonadota</taxon>
        <taxon>Alphaproteobacteria</taxon>
        <taxon>Hyphomicrobiales</taxon>
        <taxon>Phyllobacteriaceae</taxon>
        <taxon>Tianweitania</taxon>
    </lineage>
</organism>
<gene>
    <name evidence="2" type="ORF">J5Y06_20580</name>
</gene>
<keyword evidence="1" id="KW-0732">Signal</keyword>